<gene>
    <name evidence="1" type="ORF">KIN20_037394</name>
</gene>
<sequence>MSKVQAPDLSRGPLRYGRNIDDCLIICSTQEEVDSIEVRAIFGFSTVSSVDHTYQGH</sequence>
<evidence type="ECO:0000313" key="2">
    <source>
        <dbReference type="Proteomes" id="UP001196413"/>
    </source>
</evidence>
<organism evidence="1 2">
    <name type="scientific">Parelaphostrongylus tenuis</name>
    <name type="common">Meningeal worm</name>
    <dbReference type="NCBI Taxonomy" id="148309"/>
    <lineage>
        <taxon>Eukaryota</taxon>
        <taxon>Metazoa</taxon>
        <taxon>Ecdysozoa</taxon>
        <taxon>Nematoda</taxon>
        <taxon>Chromadorea</taxon>
        <taxon>Rhabditida</taxon>
        <taxon>Rhabditina</taxon>
        <taxon>Rhabditomorpha</taxon>
        <taxon>Strongyloidea</taxon>
        <taxon>Metastrongylidae</taxon>
        <taxon>Parelaphostrongylus</taxon>
    </lineage>
</organism>
<keyword evidence="2" id="KW-1185">Reference proteome</keyword>
<accession>A0AAD5WM25</accession>
<dbReference type="Proteomes" id="UP001196413">
    <property type="component" value="Unassembled WGS sequence"/>
</dbReference>
<reference evidence="1" key="1">
    <citation type="submission" date="2021-06" db="EMBL/GenBank/DDBJ databases">
        <title>Parelaphostrongylus tenuis whole genome reference sequence.</title>
        <authorList>
            <person name="Garwood T.J."/>
            <person name="Larsen P.A."/>
            <person name="Fountain-Jones N.M."/>
            <person name="Garbe J.R."/>
            <person name="Macchietto M.G."/>
            <person name="Kania S.A."/>
            <person name="Gerhold R.W."/>
            <person name="Richards J.E."/>
            <person name="Wolf T.M."/>
        </authorList>
    </citation>
    <scope>NUCLEOTIDE SEQUENCE</scope>
    <source>
        <strain evidence="1">MNPRO001-30</strain>
        <tissue evidence="1">Meninges</tissue>
    </source>
</reference>
<evidence type="ECO:0000313" key="1">
    <source>
        <dbReference type="EMBL" id="KAJ1374660.1"/>
    </source>
</evidence>
<comment type="caution">
    <text evidence="1">The sequence shown here is derived from an EMBL/GenBank/DDBJ whole genome shotgun (WGS) entry which is preliminary data.</text>
</comment>
<dbReference type="EMBL" id="JAHQIW010007477">
    <property type="protein sequence ID" value="KAJ1374660.1"/>
    <property type="molecule type" value="Genomic_DNA"/>
</dbReference>
<name>A0AAD5WM25_PARTN</name>
<dbReference type="AlphaFoldDB" id="A0AAD5WM25"/>
<proteinExistence type="predicted"/>
<protein>
    <submittedName>
        <fullName evidence="1">Uncharacterized protein</fullName>
    </submittedName>
</protein>